<dbReference type="EMBL" id="JABANM010005118">
    <property type="protein sequence ID" value="KAF4748156.1"/>
    <property type="molecule type" value="Genomic_DNA"/>
</dbReference>
<dbReference type="InterPro" id="IPR011249">
    <property type="entry name" value="Metalloenz_LuxS/M16"/>
</dbReference>
<accession>A0A7J6TUT2</accession>
<evidence type="ECO:0000259" key="3">
    <source>
        <dbReference type="Pfam" id="PF05193"/>
    </source>
</evidence>
<proteinExistence type="inferred from homology"/>
<sequence>MHSRLYLNVLNQNPNVESCMAFNTQYSDSGLFGMYITGYGQEAPRLVDIALNELHKLNSFTPEEVSRAK</sequence>
<dbReference type="Pfam" id="PF05193">
    <property type="entry name" value="Peptidase_M16_C"/>
    <property type="match status" value="1"/>
</dbReference>
<dbReference type="GO" id="GO:0005739">
    <property type="term" value="C:mitochondrion"/>
    <property type="evidence" value="ECO:0007669"/>
    <property type="project" value="TreeGrafter"/>
</dbReference>
<dbReference type="InterPro" id="IPR007863">
    <property type="entry name" value="Peptidase_M16_C"/>
</dbReference>
<evidence type="ECO:0000313" key="5">
    <source>
        <dbReference type="Proteomes" id="UP000574390"/>
    </source>
</evidence>
<evidence type="ECO:0000256" key="1">
    <source>
        <dbReference type="ARBA" id="ARBA00002123"/>
    </source>
</evidence>
<feature type="non-terminal residue" evidence="4">
    <location>
        <position position="1"/>
    </location>
</feature>
<evidence type="ECO:0000256" key="2">
    <source>
        <dbReference type="ARBA" id="ARBA00007261"/>
    </source>
</evidence>
<reference evidence="4 5" key="1">
    <citation type="submission" date="2020-04" db="EMBL/GenBank/DDBJ databases">
        <title>Perkinsus olseni comparative genomics.</title>
        <authorList>
            <person name="Bogema D.R."/>
        </authorList>
    </citation>
    <scope>NUCLEOTIDE SEQUENCE [LARGE SCALE GENOMIC DNA]</scope>
    <source>
        <strain evidence="4">ATCC PRA-205</strain>
    </source>
</reference>
<dbReference type="GO" id="GO:0046872">
    <property type="term" value="F:metal ion binding"/>
    <property type="evidence" value="ECO:0007669"/>
    <property type="project" value="InterPro"/>
</dbReference>
<dbReference type="AlphaFoldDB" id="A0A7J6TUT2"/>
<dbReference type="PANTHER" id="PTHR11851">
    <property type="entry name" value="METALLOPROTEASE"/>
    <property type="match status" value="1"/>
</dbReference>
<dbReference type="InterPro" id="IPR050361">
    <property type="entry name" value="MPP/UQCRC_Complex"/>
</dbReference>
<organism evidence="4 5">
    <name type="scientific">Perkinsus olseni</name>
    <name type="common">Perkinsus atlanticus</name>
    <dbReference type="NCBI Taxonomy" id="32597"/>
    <lineage>
        <taxon>Eukaryota</taxon>
        <taxon>Sar</taxon>
        <taxon>Alveolata</taxon>
        <taxon>Perkinsozoa</taxon>
        <taxon>Perkinsea</taxon>
        <taxon>Perkinsida</taxon>
        <taxon>Perkinsidae</taxon>
        <taxon>Perkinsus</taxon>
    </lineage>
</organism>
<gene>
    <name evidence="4" type="primary">MAS2_2</name>
    <name evidence="4" type="ORF">FOZ62_020642</name>
</gene>
<name>A0A7J6TUT2_PEROL</name>
<comment type="caution">
    <text evidence="4">The sequence shown here is derived from an EMBL/GenBank/DDBJ whole genome shotgun (WGS) entry which is preliminary data.</text>
</comment>
<comment type="similarity">
    <text evidence="2">Belongs to the peptidase M16 family.</text>
</comment>
<feature type="domain" description="Peptidase M16 C-terminal" evidence="3">
    <location>
        <begin position="1"/>
        <end position="69"/>
    </location>
</feature>
<dbReference type="Gene3D" id="3.30.830.10">
    <property type="entry name" value="Metalloenzyme, LuxS/M16 peptidase-like"/>
    <property type="match status" value="1"/>
</dbReference>
<dbReference type="SUPFAM" id="SSF63411">
    <property type="entry name" value="LuxS/MPP-like metallohydrolase"/>
    <property type="match status" value="1"/>
</dbReference>
<comment type="function">
    <text evidence="1">Substrate recognition and binding subunit of the essential mitochondrial processing protease (MPP), which cleaves the mitochondrial sequence off newly imported precursors proteins.</text>
</comment>
<dbReference type="PANTHER" id="PTHR11851:SF49">
    <property type="entry name" value="MITOCHONDRIAL-PROCESSING PEPTIDASE SUBUNIT ALPHA"/>
    <property type="match status" value="1"/>
</dbReference>
<evidence type="ECO:0000313" key="4">
    <source>
        <dbReference type="EMBL" id="KAF4748156.1"/>
    </source>
</evidence>
<dbReference type="Proteomes" id="UP000574390">
    <property type="component" value="Unassembled WGS sequence"/>
</dbReference>
<protein>
    <submittedName>
        <fullName evidence="4">Mitochondrial-processing peptidase subunit alpha, variant 2</fullName>
    </submittedName>
</protein>